<organism evidence="2 3">
    <name type="scientific">Agathobacter rectalis</name>
    <dbReference type="NCBI Taxonomy" id="39491"/>
    <lineage>
        <taxon>Bacteria</taxon>
        <taxon>Bacillati</taxon>
        <taxon>Bacillota</taxon>
        <taxon>Clostridia</taxon>
        <taxon>Lachnospirales</taxon>
        <taxon>Lachnospiraceae</taxon>
        <taxon>Agathobacter</taxon>
    </lineage>
</organism>
<dbReference type="Proteomes" id="UP000283765">
    <property type="component" value="Unassembled WGS sequence"/>
</dbReference>
<dbReference type="EMBL" id="QRXR01000008">
    <property type="protein sequence ID" value="RGU26128.1"/>
    <property type="molecule type" value="Genomic_DNA"/>
</dbReference>
<sequence>MKNFFKTIISIIVIVAALILFLNWANKTEKYECEIEEIQSGIYARYQSTASSIPADNYEIITVCINGQLITYEGNVEFIFVENENKIKVTEKPNIVHSDKVIVYIPKDSVEHLGIVGIGK</sequence>
<dbReference type="AlphaFoldDB" id="A0A412RQY5"/>
<evidence type="ECO:0000256" key="1">
    <source>
        <dbReference type="SAM" id="Phobius"/>
    </source>
</evidence>
<name>A0A412RQY5_9FIRM</name>
<dbReference type="RefSeq" id="WP_147341599.1">
    <property type="nucleotide sequence ID" value="NZ_QRXR01000008.1"/>
</dbReference>
<gene>
    <name evidence="2" type="ORF">DWW89_06705</name>
</gene>
<protein>
    <submittedName>
        <fullName evidence="2">Uncharacterized protein</fullName>
    </submittedName>
</protein>
<keyword evidence="1" id="KW-0472">Membrane</keyword>
<evidence type="ECO:0000313" key="2">
    <source>
        <dbReference type="EMBL" id="RGU26128.1"/>
    </source>
</evidence>
<feature type="transmembrane region" description="Helical" evidence="1">
    <location>
        <begin position="7"/>
        <end position="25"/>
    </location>
</feature>
<keyword evidence="1" id="KW-0812">Transmembrane</keyword>
<accession>A0A412RQY5</accession>
<keyword evidence="1" id="KW-1133">Transmembrane helix</keyword>
<proteinExistence type="predicted"/>
<comment type="caution">
    <text evidence="2">The sequence shown here is derived from an EMBL/GenBank/DDBJ whole genome shotgun (WGS) entry which is preliminary data.</text>
</comment>
<evidence type="ECO:0000313" key="3">
    <source>
        <dbReference type="Proteomes" id="UP000283765"/>
    </source>
</evidence>
<reference evidence="2 3" key="1">
    <citation type="submission" date="2018-08" db="EMBL/GenBank/DDBJ databases">
        <title>A genome reference for cultivated species of the human gut microbiota.</title>
        <authorList>
            <person name="Zou Y."/>
            <person name="Xue W."/>
            <person name="Luo G."/>
        </authorList>
    </citation>
    <scope>NUCLEOTIDE SEQUENCE [LARGE SCALE GENOMIC DNA]</scope>
    <source>
        <strain evidence="2 3">AF17-27</strain>
    </source>
</reference>